<evidence type="ECO:0000259" key="1">
    <source>
        <dbReference type="PROSITE" id="PS50943"/>
    </source>
</evidence>
<organism evidence="2 3">
    <name type="scientific">Saccharopolyspora oryzae</name>
    <dbReference type="NCBI Taxonomy" id="2997343"/>
    <lineage>
        <taxon>Bacteria</taxon>
        <taxon>Bacillati</taxon>
        <taxon>Actinomycetota</taxon>
        <taxon>Actinomycetes</taxon>
        <taxon>Pseudonocardiales</taxon>
        <taxon>Pseudonocardiaceae</taxon>
        <taxon>Saccharopolyspora</taxon>
    </lineage>
</organism>
<name>A0ABT4V1P5_9PSEU</name>
<dbReference type="SUPFAM" id="SSF47413">
    <property type="entry name" value="lambda repressor-like DNA-binding domains"/>
    <property type="match status" value="1"/>
</dbReference>
<accession>A0ABT4V1P5</accession>
<protein>
    <submittedName>
        <fullName evidence="2">Helix-turn-helix transcriptional regulator</fullName>
    </submittedName>
</protein>
<dbReference type="RefSeq" id="WP_270950574.1">
    <property type="nucleotide sequence ID" value="NZ_JAQGLA010000035.1"/>
</dbReference>
<evidence type="ECO:0000313" key="2">
    <source>
        <dbReference type="EMBL" id="MDA3627875.1"/>
    </source>
</evidence>
<dbReference type="Gene3D" id="3.30.450.180">
    <property type="match status" value="1"/>
</dbReference>
<dbReference type="InterPro" id="IPR001387">
    <property type="entry name" value="Cro/C1-type_HTH"/>
</dbReference>
<sequence length="269" mass="29458">MTTVEPRPVGALLRQWRERRRLSQLQLSLDADISSRHLSFVETGRSKPTREMILRLSEQLDVPLRERNGLLLAGGYAPVYPASSLDAPELDAVRTALRQVLAGHEPNPALVVDRHWNLVDGNAGVQLFLDGAAPDLLAPPVNVLRLSLHPEGAAPNIVNLGEWRAHVLGRLRRQAAATGDPVLHDLHAELRDYPCDQPESEVDVPGAGDVVVPLRFRRGDEVLSFFSTTTVFGTPLDITVAELAIESFFPADQSTKDYLQATGRARPGA</sequence>
<dbReference type="SMART" id="SM00530">
    <property type="entry name" value="HTH_XRE"/>
    <property type="match status" value="1"/>
</dbReference>
<feature type="domain" description="HTH cro/C1-type" evidence="1">
    <location>
        <begin position="13"/>
        <end position="67"/>
    </location>
</feature>
<dbReference type="InterPro" id="IPR010982">
    <property type="entry name" value="Lambda_DNA-bd_dom_sf"/>
</dbReference>
<comment type="caution">
    <text evidence="2">The sequence shown here is derived from an EMBL/GenBank/DDBJ whole genome shotgun (WGS) entry which is preliminary data.</text>
</comment>
<evidence type="ECO:0000313" key="3">
    <source>
        <dbReference type="Proteomes" id="UP001210380"/>
    </source>
</evidence>
<dbReference type="Pfam" id="PF01381">
    <property type="entry name" value="HTH_3"/>
    <property type="match status" value="1"/>
</dbReference>
<dbReference type="PANTHER" id="PTHR35010">
    <property type="entry name" value="BLL4672 PROTEIN-RELATED"/>
    <property type="match status" value="1"/>
</dbReference>
<reference evidence="2 3" key="1">
    <citation type="submission" date="2022-11" db="EMBL/GenBank/DDBJ databases">
        <title>Draft genome sequence of Saccharopolyspora sp. WRP15-2 isolated from rhizosphere soils of wild rice in Thailand.</title>
        <authorList>
            <person name="Duangmal K."/>
            <person name="Kammanee S."/>
            <person name="Muangham S."/>
        </authorList>
    </citation>
    <scope>NUCLEOTIDE SEQUENCE [LARGE SCALE GENOMIC DNA]</scope>
    <source>
        <strain evidence="2 3">WRP15-2</strain>
    </source>
</reference>
<keyword evidence="3" id="KW-1185">Reference proteome</keyword>
<proteinExistence type="predicted"/>
<dbReference type="Gene3D" id="1.10.260.40">
    <property type="entry name" value="lambda repressor-like DNA-binding domains"/>
    <property type="match status" value="1"/>
</dbReference>
<dbReference type="EMBL" id="JAQGLA010000035">
    <property type="protein sequence ID" value="MDA3627875.1"/>
    <property type="molecule type" value="Genomic_DNA"/>
</dbReference>
<dbReference type="Proteomes" id="UP001210380">
    <property type="component" value="Unassembled WGS sequence"/>
</dbReference>
<dbReference type="PROSITE" id="PS50943">
    <property type="entry name" value="HTH_CROC1"/>
    <property type="match status" value="1"/>
</dbReference>
<gene>
    <name evidence="2" type="ORF">OU415_20750</name>
</gene>
<dbReference type="InterPro" id="IPR041413">
    <property type="entry name" value="MLTR_LBD"/>
</dbReference>
<dbReference type="CDD" id="cd00093">
    <property type="entry name" value="HTH_XRE"/>
    <property type="match status" value="1"/>
</dbReference>
<dbReference type="Pfam" id="PF17765">
    <property type="entry name" value="MLTR_LBD"/>
    <property type="match status" value="1"/>
</dbReference>
<dbReference type="PANTHER" id="PTHR35010:SF4">
    <property type="entry name" value="BLL5781 PROTEIN"/>
    <property type="match status" value="1"/>
</dbReference>